<organism evidence="10 11">
    <name type="scientific">Bacillus infantis</name>
    <dbReference type="NCBI Taxonomy" id="324767"/>
    <lineage>
        <taxon>Bacteria</taxon>
        <taxon>Bacillati</taxon>
        <taxon>Bacillota</taxon>
        <taxon>Bacilli</taxon>
        <taxon>Bacillales</taxon>
        <taxon>Bacillaceae</taxon>
        <taxon>Bacillus</taxon>
    </lineage>
</organism>
<dbReference type="SUPFAM" id="SSF51182">
    <property type="entry name" value="RmlC-like cupins"/>
    <property type="match status" value="1"/>
</dbReference>
<evidence type="ECO:0000256" key="3">
    <source>
        <dbReference type="ARBA" id="ARBA00022605"/>
    </source>
</evidence>
<dbReference type="InterPro" id="IPR004313">
    <property type="entry name" value="ARD"/>
</dbReference>
<reference evidence="10 11" key="1">
    <citation type="submission" date="2019-08" db="EMBL/GenBank/DDBJ databases">
        <title>Bacillus genomes from the desert of Cuatro Cienegas, Coahuila.</title>
        <authorList>
            <person name="Olmedo-Alvarez G."/>
        </authorList>
    </citation>
    <scope>NUCLEOTIDE SEQUENCE [LARGE SCALE GENOMIC DNA]</scope>
    <source>
        <strain evidence="10 11">CH446_14T</strain>
    </source>
</reference>
<dbReference type="GO" id="GO:0010309">
    <property type="term" value="F:acireductone dioxygenase [iron(II)-requiring] activity"/>
    <property type="evidence" value="ECO:0007669"/>
    <property type="project" value="UniProtKB-UniRule"/>
</dbReference>
<comment type="subunit">
    <text evidence="9">Monomer.</text>
</comment>
<evidence type="ECO:0000313" key="11">
    <source>
        <dbReference type="Proteomes" id="UP000322139"/>
    </source>
</evidence>
<name>A0A5D4R946_9BACI</name>
<protein>
    <recommendedName>
        <fullName evidence="9">Acireductone dioxygenase</fullName>
    </recommendedName>
    <alternativeName>
        <fullName evidence="9">1,2-dihydroxy-3-keto-5-methylthiopentene dioxygenase</fullName>
        <shortName evidence="9">DHK-MTPene dioxygenase</shortName>
    </alternativeName>
    <alternativeName>
        <fullName evidence="9">Acireductone dioxygenase (Fe(2+)-requiring)</fullName>
        <shortName evidence="9">ARD'</shortName>
        <shortName evidence="9">Fe-ARD</shortName>
        <ecNumber evidence="9">1.13.11.54</ecNumber>
    </alternativeName>
    <alternativeName>
        <fullName evidence="9">Acireductone dioxygenase (Ni(2+)-requiring)</fullName>
        <shortName evidence="9">ARD</shortName>
        <shortName evidence="9">Ni-ARD</shortName>
        <ecNumber evidence="9">1.13.11.53</ecNumber>
    </alternativeName>
</protein>
<proteinExistence type="inferred from homology"/>
<dbReference type="EC" id="1.13.11.54" evidence="9"/>
<dbReference type="AlphaFoldDB" id="A0A5D4R946"/>
<dbReference type="Pfam" id="PF03079">
    <property type="entry name" value="ARD"/>
    <property type="match status" value="1"/>
</dbReference>
<comment type="pathway">
    <text evidence="9">Amino-acid biosynthesis; L-methionine biosynthesis via salvage pathway; L-methionine from S-methyl-5-thio-alpha-D-ribose 1-phosphate: step 5/6.</text>
</comment>
<comment type="cofactor">
    <cofactor evidence="9">
        <name>Fe(2+)</name>
        <dbReference type="ChEBI" id="CHEBI:29033"/>
    </cofactor>
    <text evidence="9">Binds 1 Fe(2+) cation per monomer.</text>
</comment>
<sequence>MAYIVLQETREEIRNQEEVASFLDSQEVIYENWDIQKLPEDLREKYNLSDEEKERILESFAAEIKDISERRGYQAQDVISLSESTPNLDQLLKNFQQEHHHTDDEVRFIVSGHGVFIIQGKDGGFFEVFLDPGDLISVPENIRHYFTLQEDRKVVAVRIFVTSEGWVPIYEKEGAEA</sequence>
<dbReference type="InterPro" id="IPR023956">
    <property type="entry name" value="ARD_bac"/>
</dbReference>
<keyword evidence="8 9" id="KW-0486">Methionine biosynthesis</keyword>
<evidence type="ECO:0000256" key="7">
    <source>
        <dbReference type="ARBA" id="ARBA00023004"/>
    </source>
</evidence>
<evidence type="ECO:0000256" key="6">
    <source>
        <dbReference type="ARBA" id="ARBA00023002"/>
    </source>
</evidence>
<dbReference type="InterPro" id="IPR014710">
    <property type="entry name" value="RmlC-like_jellyroll"/>
</dbReference>
<feature type="site" description="May play a role in metal incorporation in vivo" evidence="9">
    <location>
        <position position="98"/>
    </location>
</feature>
<comment type="catalytic activity">
    <reaction evidence="1 9">
        <text>1,2-dihydroxy-5-(methylsulfanyl)pent-1-en-3-one + O2 = 4-methylsulfanyl-2-oxobutanoate + formate + 2 H(+)</text>
        <dbReference type="Rhea" id="RHEA:24504"/>
        <dbReference type="ChEBI" id="CHEBI:15378"/>
        <dbReference type="ChEBI" id="CHEBI:15379"/>
        <dbReference type="ChEBI" id="CHEBI:15740"/>
        <dbReference type="ChEBI" id="CHEBI:16723"/>
        <dbReference type="ChEBI" id="CHEBI:49252"/>
        <dbReference type="EC" id="1.13.11.54"/>
    </reaction>
</comment>
<evidence type="ECO:0000256" key="1">
    <source>
        <dbReference type="ARBA" id="ARBA00000428"/>
    </source>
</evidence>
<dbReference type="CDD" id="cd02232">
    <property type="entry name" value="cupin_ARD"/>
    <property type="match status" value="1"/>
</dbReference>
<dbReference type="HAMAP" id="MF_01682">
    <property type="entry name" value="Salvage_MtnD"/>
    <property type="match status" value="1"/>
</dbReference>
<keyword evidence="3 9" id="KW-0028">Amino-acid biosynthesis</keyword>
<feature type="binding site" evidence="9">
    <location>
        <position position="99"/>
    </location>
    <ligand>
        <name>Ni(2+)</name>
        <dbReference type="ChEBI" id="CHEBI:49786"/>
    </ligand>
</feature>
<comment type="cofactor">
    <cofactor evidence="9">
        <name>Ni(2+)</name>
        <dbReference type="ChEBI" id="CHEBI:49786"/>
    </cofactor>
    <text evidence="9">Binds 1 nickel ion per monomer.</text>
</comment>
<accession>A0A5D4R946</accession>
<feature type="binding site" evidence="9">
    <location>
        <position position="144"/>
    </location>
    <ligand>
        <name>Ni(2+)</name>
        <dbReference type="ChEBI" id="CHEBI:49786"/>
    </ligand>
</feature>
<comment type="catalytic activity">
    <reaction evidence="9">
        <text>1,2-dihydroxy-5-(methylsulfanyl)pent-1-en-3-one + O2 = 3-(methylsulfanyl)propanoate + CO + formate + 2 H(+)</text>
        <dbReference type="Rhea" id="RHEA:14161"/>
        <dbReference type="ChEBI" id="CHEBI:15378"/>
        <dbReference type="ChEBI" id="CHEBI:15379"/>
        <dbReference type="ChEBI" id="CHEBI:15740"/>
        <dbReference type="ChEBI" id="CHEBI:17245"/>
        <dbReference type="ChEBI" id="CHEBI:49016"/>
        <dbReference type="ChEBI" id="CHEBI:49252"/>
        <dbReference type="EC" id="1.13.11.53"/>
    </reaction>
</comment>
<keyword evidence="7 9" id="KW-0408">Iron</keyword>
<comment type="function">
    <text evidence="9">Catalyzes 2 different reactions between oxygene and the acireductone 1,2-dihydroxy-3-keto-5-methylthiopentene (DHK-MTPene) depending upon the metal bound in the active site. Fe-containing acireductone dioxygenase (Fe-ARD) produces formate and 2-keto-4-methylthiobutyrate (KMTB), the alpha-ketoacid precursor of methionine in the methionine recycle pathway. Ni-containing acireductone dioxygenase (Ni-ARD) produces methylthiopropionate, carbon monoxide and formate, and does not lie on the methionine recycle pathway.</text>
</comment>
<gene>
    <name evidence="9" type="primary">mtnD</name>
    <name evidence="10" type="ORF">FZD51_17490</name>
</gene>
<keyword evidence="6 9" id="KW-0560">Oxidoreductase</keyword>
<evidence type="ECO:0000256" key="4">
    <source>
        <dbReference type="ARBA" id="ARBA00022723"/>
    </source>
</evidence>
<dbReference type="PANTHER" id="PTHR23418:SF0">
    <property type="entry name" value="ACIREDUCTONE DIOXYGENASE"/>
    <property type="match status" value="1"/>
</dbReference>
<dbReference type="GO" id="GO:0005506">
    <property type="term" value="F:iron ion binding"/>
    <property type="evidence" value="ECO:0007669"/>
    <property type="project" value="UniProtKB-UniRule"/>
</dbReference>
<comment type="caution">
    <text evidence="10">The sequence shown here is derived from an EMBL/GenBank/DDBJ whole genome shotgun (WGS) entry which is preliminary data.</text>
</comment>
<feature type="binding site" evidence="9">
    <location>
        <position position="101"/>
    </location>
    <ligand>
        <name>Ni(2+)</name>
        <dbReference type="ChEBI" id="CHEBI:49786"/>
    </ligand>
</feature>
<keyword evidence="2 9" id="KW-0533">Nickel</keyword>
<evidence type="ECO:0000256" key="9">
    <source>
        <dbReference type="HAMAP-Rule" id="MF_01682"/>
    </source>
</evidence>
<dbReference type="GO" id="GO:0016151">
    <property type="term" value="F:nickel cation binding"/>
    <property type="evidence" value="ECO:0007669"/>
    <property type="project" value="UniProtKB-UniRule"/>
</dbReference>
<keyword evidence="5 9" id="KW-0223">Dioxygenase</keyword>
<feature type="binding site" evidence="9">
    <location>
        <position position="101"/>
    </location>
    <ligand>
        <name>Fe(2+)</name>
        <dbReference type="ChEBI" id="CHEBI:29033"/>
    </ligand>
</feature>
<comment type="similarity">
    <text evidence="9">Belongs to the acireductone dioxygenase (ARD) family.</text>
</comment>
<feature type="binding site" evidence="9">
    <location>
        <position position="105"/>
    </location>
    <ligand>
        <name>Ni(2+)</name>
        <dbReference type="ChEBI" id="CHEBI:49786"/>
    </ligand>
</feature>
<dbReference type="RefSeq" id="WP_148975943.1">
    <property type="nucleotide sequence ID" value="NZ_JBNIKU010000002.1"/>
</dbReference>
<dbReference type="GO" id="GO:0019509">
    <property type="term" value="P:L-methionine salvage from methylthioadenosine"/>
    <property type="evidence" value="ECO:0007669"/>
    <property type="project" value="UniProtKB-UniRule"/>
</dbReference>
<evidence type="ECO:0000313" key="10">
    <source>
        <dbReference type="EMBL" id="TYS46368.1"/>
    </source>
</evidence>
<feature type="binding site" evidence="9">
    <location>
        <position position="144"/>
    </location>
    <ligand>
        <name>Fe(2+)</name>
        <dbReference type="ChEBI" id="CHEBI:29033"/>
    </ligand>
</feature>
<evidence type="ECO:0000256" key="5">
    <source>
        <dbReference type="ARBA" id="ARBA00022964"/>
    </source>
</evidence>
<feature type="site" description="Important to generate the dianion" evidence="9">
    <location>
        <position position="107"/>
    </location>
</feature>
<evidence type="ECO:0000256" key="2">
    <source>
        <dbReference type="ARBA" id="ARBA00022596"/>
    </source>
</evidence>
<dbReference type="GO" id="GO:0010308">
    <property type="term" value="F:acireductone dioxygenase (Ni2+-requiring) activity"/>
    <property type="evidence" value="ECO:0007669"/>
    <property type="project" value="UniProtKB-UniRule"/>
</dbReference>
<dbReference type="PANTHER" id="PTHR23418">
    <property type="entry name" value="ACIREDUCTONE DIOXYGENASE"/>
    <property type="match status" value="1"/>
</dbReference>
<feature type="site" description="May play a role in transmitting local conformational changes" evidence="9">
    <location>
        <position position="104"/>
    </location>
</feature>
<dbReference type="UniPathway" id="UPA00904">
    <property type="reaction ID" value="UER00878"/>
</dbReference>
<dbReference type="Gene3D" id="2.60.120.10">
    <property type="entry name" value="Jelly Rolls"/>
    <property type="match status" value="1"/>
</dbReference>
<feature type="binding site" evidence="9">
    <location>
        <position position="99"/>
    </location>
    <ligand>
        <name>Fe(2+)</name>
        <dbReference type="ChEBI" id="CHEBI:29033"/>
    </ligand>
</feature>
<dbReference type="EC" id="1.13.11.53" evidence="9"/>
<dbReference type="InterPro" id="IPR011051">
    <property type="entry name" value="RmlC_Cupin_sf"/>
</dbReference>
<evidence type="ECO:0000256" key="8">
    <source>
        <dbReference type="ARBA" id="ARBA00023167"/>
    </source>
</evidence>
<keyword evidence="4 9" id="KW-0479">Metal-binding</keyword>
<dbReference type="GO" id="GO:0019284">
    <property type="term" value="P:L-methionine salvage from S-adenosylmethionine"/>
    <property type="evidence" value="ECO:0007669"/>
    <property type="project" value="InterPro"/>
</dbReference>
<feature type="binding site" evidence="9">
    <location>
        <position position="105"/>
    </location>
    <ligand>
        <name>Fe(2+)</name>
        <dbReference type="ChEBI" id="CHEBI:29033"/>
    </ligand>
</feature>
<dbReference type="EMBL" id="VTER01000008">
    <property type="protein sequence ID" value="TYS46368.1"/>
    <property type="molecule type" value="Genomic_DNA"/>
</dbReference>
<dbReference type="Proteomes" id="UP000322139">
    <property type="component" value="Unassembled WGS sequence"/>
</dbReference>